<dbReference type="PATRIC" id="fig|1434107.4.peg.4316"/>
<proteinExistence type="predicted"/>
<dbReference type="Proteomes" id="UP000033066">
    <property type="component" value="Chromosome"/>
</dbReference>
<dbReference type="RefSeq" id="WP_048109749.1">
    <property type="nucleotide sequence ID" value="NZ_CP009517.1"/>
</dbReference>
<evidence type="ECO:0000313" key="3">
    <source>
        <dbReference type="Proteomes" id="UP000033066"/>
    </source>
</evidence>
<dbReference type="HOGENOM" id="CLU_191925_0_0_2"/>
<dbReference type="Pfam" id="PF24434">
    <property type="entry name" value="DUF7557"/>
    <property type="match status" value="1"/>
</dbReference>
<dbReference type="AlphaFoldDB" id="A0A0E3WYK3"/>
<evidence type="ECO:0000256" key="1">
    <source>
        <dbReference type="SAM" id="Coils"/>
    </source>
</evidence>
<protein>
    <submittedName>
        <fullName evidence="2">Uncharacterized protein</fullName>
    </submittedName>
</protein>
<reference evidence="2" key="1">
    <citation type="submission" date="2014-07" db="EMBL/GenBank/DDBJ databases">
        <title>Methanogenic archaea and the global carbon cycle.</title>
        <authorList>
            <person name="Henriksen J.R."/>
            <person name="Luke J."/>
            <person name="Reinhart S."/>
            <person name="Benedict M.N."/>
            <person name="Youngblut N.D."/>
            <person name="Metcalf M.E."/>
            <person name="Whitaker R.J."/>
            <person name="Metcalf W.W."/>
        </authorList>
    </citation>
    <scope>NUCLEOTIDE SEQUENCE [LARGE SCALE GENOMIC DNA]</scope>
    <source>
        <strain evidence="2">3</strain>
    </source>
</reference>
<sequence>MAETTTIQVKQSTKEALEKMKIYKRETYNEVLERLLEEVQELNEETKKEIELARKAVKEGRYITHEDLKKEIGF</sequence>
<accession>A0A0E3WYK3</accession>
<dbReference type="EMBL" id="CP009517">
    <property type="protein sequence ID" value="AKB84019.1"/>
    <property type="molecule type" value="Genomic_DNA"/>
</dbReference>
<feature type="coiled-coil region" evidence="1">
    <location>
        <begin position="25"/>
        <end position="59"/>
    </location>
</feature>
<dbReference type="KEGG" id="mbak:MSBR3_3441"/>
<name>A0A0E3WYK3_METBA</name>
<organism evidence="2 3">
    <name type="scientific">Methanosarcina barkeri 3</name>
    <dbReference type="NCBI Taxonomy" id="1434107"/>
    <lineage>
        <taxon>Archaea</taxon>
        <taxon>Methanobacteriati</taxon>
        <taxon>Methanobacteriota</taxon>
        <taxon>Stenosarchaea group</taxon>
        <taxon>Methanomicrobia</taxon>
        <taxon>Methanosarcinales</taxon>
        <taxon>Methanosarcinaceae</taxon>
        <taxon>Methanosarcina</taxon>
    </lineage>
</organism>
<evidence type="ECO:0000313" key="2">
    <source>
        <dbReference type="EMBL" id="AKB84019.1"/>
    </source>
</evidence>
<dbReference type="GeneID" id="24791112"/>
<gene>
    <name evidence="2" type="ORF">MSBR3_3441</name>
</gene>
<keyword evidence="1" id="KW-0175">Coiled coil</keyword>
<dbReference type="InterPro" id="IPR055979">
    <property type="entry name" value="DUF7557"/>
</dbReference>
<keyword evidence="3" id="KW-1185">Reference proteome</keyword>